<evidence type="ECO:0000313" key="3">
    <source>
        <dbReference type="Proteomes" id="UP000567099"/>
    </source>
</evidence>
<keyword evidence="1" id="KW-0472">Membrane</keyword>
<evidence type="ECO:0000256" key="1">
    <source>
        <dbReference type="SAM" id="Phobius"/>
    </source>
</evidence>
<proteinExistence type="predicted"/>
<feature type="transmembrane region" description="Helical" evidence="1">
    <location>
        <begin position="12"/>
        <end position="32"/>
    </location>
</feature>
<dbReference type="Proteomes" id="UP000567099">
    <property type="component" value="Unassembled WGS sequence"/>
</dbReference>
<feature type="transmembrane region" description="Helical" evidence="1">
    <location>
        <begin position="83"/>
        <end position="101"/>
    </location>
</feature>
<name>A0A7J9PSK7_METMI</name>
<dbReference type="EMBL" id="JACDUO010000002">
    <property type="protein sequence ID" value="MBA2864489.1"/>
    <property type="molecule type" value="Genomic_DNA"/>
</dbReference>
<dbReference type="RefSeq" id="WP_181505221.1">
    <property type="nucleotide sequence ID" value="NZ_JACDUO010000002.1"/>
</dbReference>
<keyword evidence="1" id="KW-0812">Transmembrane</keyword>
<reference evidence="2 3" key="1">
    <citation type="submission" date="2020-07" db="EMBL/GenBank/DDBJ databases">
        <title>Genomic Encyclopedia of Type Strains, Phase IV (KMG-V): Genome sequencing to study the core and pangenomes of soil and plant-associated prokaryotes.</title>
        <authorList>
            <person name="Whitman W."/>
        </authorList>
    </citation>
    <scope>NUCLEOTIDE SEQUENCE [LARGE SCALE GENOMIC DNA]</scope>
    <source>
        <strain evidence="2 3">C13</strain>
    </source>
</reference>
<organism evidence="2 3">
    <name type="scientific">Methanococcus maripaludis</name>
    <name type="common">Methanococcus deltae</name>
    <dbReference type="NCBI Taxonomy" id="39152"/>
    <lineage>
        <taxon>Archaea</taxon>
        <taxon>Methanobacteriati</taxon>
        <taxon>Methanobacteriota</taxon>
        <taxon>Methanomada group</taxon>
        <taxon>Methanococci</taxon>
        <taxon>Methanococcales</taxon>
        <taxon>Methanococcaceae</taxon>
        <taxon>Methanococcus</taxon>
    </lineage>
</organism>
<protein>
    <submittedName>
        <fullName evidence="2">Uncharacterized protein</fullName>
    </submittedName>
</protein>
<evidence type="ECO:0000313" key="2">
    <source>
        <dbReference type="EMBL" id="MBA2864489.1"/>
    </source>
</evidence>
<gene>
    <name evidence="2" type="ORF">HNP94_001511</name>
</gene>
<feature type="transmembrane region" description="Helical" evidence="1">
    <location>
        <begin position="121"/>
        <end position="148"/>
    </location>
</feature>
<keyword evidence="1" id="KW-1133">Transmembrane helix</keyword>
<dbReference type="AlphaFoldDB" id="A0A7J9PSK7"/>
<sequence length="476" mass="55494">MNFEEIINENWQIAILSFILAIFSIFFMGNLLSENGALETILGYYITILSIIVSATFVSAQIAISKFGAEIWDYYKSNTYVKFYFWVFPALFMLGGSLLVLKPEMSNIDIFKFYFTPYPPIHFFLKYLIIDFLTILLIFLITFSVTLIPKYLKMVMDILNPKEQIIQLLRLISEVKSYGSEEKIYLKTIKNILNDLHENESYEVLKSCLKILSEEYFENIIKNKEMENFNEFIKDYTNIIKELALKEYPLGEGVIDLIITTLADISIVLIENDLKITDQIKSIDSIFNKLIEKWPVKNDKKDRFGEDTNHKNVLHANSVVISTLNAYQKIINFLSNKESLSENQKSALDNTITWTFAILNAQIKQLKNYYDTNPTSADINYDKYCFGIEKSLEIINKILNNTVDKSIEEKKASESLLKIIEEYDRIVNHEINEICKYNELNEIKPKLDELIKIPQLEHIGKIKSFLEKLDRIFLIN</sequence>
<accession>A0A7J9PSK7</accession>
<comment type="caution">
    <text evidence="2">The sequence shown here is derived from an EMBL/GenBank/DDBJ whole genome shotgun (WGS) entry which is preliminary data.</text>
</comment>
<feature type="transmembrane region" description="Helical" evidence="1">
    <location>
        <begin position="44"/>
        <end position="63"/>
    </location>
</feature>